<feature type="domain" description="RING-type" evidence="5">
    <location>
        <begin position="66"/>
        <end position="105"/>
    </location>
</feature>
<dbReference type="SMART" id="SM00184">
    <property type="entry name" value="RING"/>
    <property type="match status" value="1"/>
</dbReference>
<dbReference type="GO" id="GO:0008270">
    <property type="term" value="F:zinc ion binding"/>
    <property type="evidence" value="ECO:0007669"/>
    <property type="project" value="UniProtKB-KW"/>
</dbReference>
<dbReference type="InterPro" id="IPR001841">
    <property type="entry name" value="Znf_RING"/>
</dbReference>
<dbReference type="GO" id="GO:0061630">
    <property type="term" value="F:ubiquitin protein ligase activity"/>
    <property type="evidence" value="ECO:0007669"/>
    <property type="project" value="TreeGrafter"/>
</dbReference>
<evidence type="ECO:0000259" key="5">
    <source>
        <dbReference type="PROSITE" id="PS50089"/>
    </source>
</evidence>
<dbReference type="Gene3D" id="3.30.40.10">
    <property type="entry name" value="Zinc/RING finger domain, C3HC4 (zinc finger)"/>
    <property type="match status" value="1"/>
</dbReference>
<accession>A0AAD9NML9</accession>
<evidence type="ECO:0000313" key="7">
    <source>
        <dbReference type="Proteomes" id="UP001209878"/>
    </source>
</evidence>
<evidence type="ECO:0000256" key="4">
    <source>
        <dbReference type="PROSITE-ProRule" id="PRU00175"/>
    </source>
</evidence>
<dbReference type="InterPro" id="IPR013083">
    <property type="entry name" value="Znf_RING/FYVE/PHD"/>
</dbReference>
<dbReference type="Proteomes" id="UP001209878">
    <property type="component" value="Unassembled WGS sequence"/>
</dbReference>
<proteinExistence type="predicted"/>
<reference evidence="6" key="1">
    <citation type="journal article" date="2023" name="Mol. Biol. Evol.">
        <title>Third-Generation Sequencing Reveals the Adaptive Role of the Epigenome in Three Deep-Sea Polychaetes.</title>
        <authorList>
            <person name="Perez M."/>
            <person name="Aroh O."/>
            <person name="Sun Y."/>
            <person name="Lan Y."/>
            <person name="Juniper S.K."/>
            <person name="Young C.R."/>
            <person name="Angers B."/>
            <person name="Qian P.Y."/>
        </authorList>
    </citation>
    <scope>NUCLEOTIDE SEQUENCE</scope>
    <source>
        <strain evidence="6">R07B-5</strain>
    </source>
</reference>
<comment type="caution">
    <text evidence="6">The sequence shown here is derived from an EMBL/GenBank/DDBJ whole genome shotgun (WGS) entry which is preliminary data.</text>
</comment>
<dbReference type="Pfam" id="PF13920">
    <property type="entry name" value="zf-C3HC4_3"/>
    <property type="match status" value="1"/>
</dbReference>
<dbReference type="AlphaFoldDB" id="A0AAD9NML9"/>
<keyword evidence="1" id="KW-0479">Metal-binding</keyword>
<dbReference type="PANTHER" id="PTHR46858:SF5">
    <property type="entry name" value="E3 UBIQUITIN-PROTEIN LIGASE APD1-RELATED"/>
    <property type="match status" value="1"/>
</dbReference>
<dbReference type="PROSITE" id="PS50089">
    <property type="entry name" value="ZF_RING_2"/>
    <property type="match status" value="1"/>
</dbReference>
<dbReference type="EMBL" id="JAODUO010000841">
    <property type="protein sequence ID" value="KAK2173936.1"/>
    <property type="molecule type" value="Genomic_DNA"/>
</dbReference>
<keyword evidence="7" id="KW-1185">Reference proteome</keyword>
<evidence type="ECO:0000256" key="2">
    <source>
        <dbReference type="ARBA" id="ARBA00022771"/>
    </source>
</evidence>
<protein>
    <recommendedName>
        <fullName evidence="5">RING-type domain-containing protein</fullName>
    </recommendedName>
</protein>
<evidence type="ECO:0000256" key="3">
    <source>
        <dbReference type="ARBA" id="ARBA00022833"/>
    </source>
</evidence>
<dbReference type="SUPFAM" id="SSF57850">
    <property type="entry name" value="RING/U-box"/>
    <property type="match status" value="1"/>
</dbReference>
<evidence type="ECO:0000313" key="6">
    <source>
        <dbReference type="EMBL" id="KAK2173936.1"/>
    </source>
</evidence>
<dbReference type="PANTHER" id="PTHR46858">
    <property type="entry name" value="OS05G0521000 PROTEIN"/>
    <property type="match status" value="1"/>
</dbReference>
<organism evidence="6 7">
    <name type="scientific">Ridgeia piscesae</name>
    <name type="common">Tubeworm</name>
    <dbReference type="NCBI Taxonomy" id="27915"/>
    <lineage>
        <taxon>Eukaryota</taxon>
        <taxon>Metazoa</taxon>
        <taxon>Spiralia</taxon>
        <taxon>Lophotrochozoa</taxon>
        <taxon>Annelida</taxon>
        <taxon>Polychaeta</taxon>
        <taxon>Sedentaria</taxon>
        <taxon>Canalipalpata</taxon>
        <taxon>Sabellida</taxon>
        <taxon>Siboglinidae</taxon>
        <taxon>Ridgeia</taxon>
    </lineage>
</organism>
<sequence>MYVDHTLEMWMFFDVYGSTQAIRTCGIVDTVISPTPPPPSIERQLARLELPSEPSEPVVLHDPDECKVCMERRVDCVLTPCGHVVLCYECAFEIKTNGQNCPICRSQIGFVTKMYRA</sequence>
<dbReference type="GO" id="GO:0016567">
    <property type="term" value="P:protein ubiquitination"/>
    <property type="evidence" value="ECO:0007669"/>
    <property type="project" value="TreeGrafter"/>
</dbReference>
<keyword evidence="3" id="KW-0862">Zinc</keyword>
<name>A0AAD9NML9_RIDPI</name>
<evidence type="ECO:0000256" key="1">
    <source>
        <dbReference type="ARBA" id="ARBA00022723"/>
    </source>
</evidence>
<gene>
    <name evidence="6" type="ORF">NP493_839g00005</name>
</gene>
<keyword evidence="2 4" id="KW-0863">Zinc-finger</keyword>